<dbReference type="RefSeq" id="WP_380728344.1">
    <property type="nucleotide sequence ID" value="NZ_JBHTLK010000233.1"/>
</dbReference>
<dbReference type="SUPFAM" id="SSF52540">
    <property type="entry name" value="P-loop containing nucleoside triphosphate hydrolases"/>
    <property type="match status" value="1"/>
</dbReference>
<dbReference type="InterPro" id="IPR027417">
    <property type="entry name" value="P-loop_NTPase"/>
</dbReference>
<dbReference type="PANTHER" id="PTHR35894">
    <property type="entry name" value="GENERAL SECRETION PATHWAY PROTEIN A-RELATED"/>
    <property type="match status" value="1"/>
</dbReference>
<evidence type="ECO:0000313" key="3">
    <source>
        <dbReference type="Proteomes" id="UP001597168"/>
    </source>
</evidence>
<evidence type="ECO:0000313" key="2">
    <source>
        <dbReference type="EMBL" id="MFD1151387.1"/>
    </source>
</evidence>
<feature type="region of interest" description="Disordered" evidence="1">
    <location>
        <begin position="593"/>
        <end position="613"/>
    </location>
</feature>
<accession>A0ABW3R2V0</accession>
<organism evidence="2 3">
    <name type="scientific">Saccharothrix hoggarensis</name>
    <dbReference type="NCBI Taxonomy" id="913853"/>
    <lineage>
        <taxon>Bacteria</taxon>
        <taxon>Bacillati</taxon>
        <taxon>Actinomycetota</taxon>
        <taxon>Actinomycetes</taxon>
        <taxon>Pseudonocardiales</taxon>
        <taxon>Pseudonocardiaceae</taxon>
        <taxon>Saccharothrix</taxon>
    </lineage>
</organism>
<evidence type="ECO:0008006" key="4">
    <source>
        <dbReference type="Google" id="ProtNLM"/>
    </source>
</evidence>
<proteinExistence type="predicted"/>
<dbReference type="PANTHER" id="PTHR35894:SF1">
    <property type="entry name" value="PHOSPHORIBULOKINASE _ URIDINE KINASE FAMILY"/>
    <property type="match status" value="1"/>
</dbReference>
<evidence type="ECO:0000256" key="1">
    <source>
        <dbReference type="SAM" id="MobiDB-lite"/>
    </source>
</evidence>
<protein>
    <recommendedName>
        <fullName evidence="4">AAA+ ATPase domain-containing protein</fullName>
    </recommendedName>
</protein>
<dbReference type="EMBL" id="JBHTLK010000233">
    <property type="protein sequence ID" value="MFD1151387.1"/>
    <property type="molecule type" value="Genomic_DNA"/>
</dbReference>
<keyword evidence="3" id="KW-1185">Reference proteome</keyword>
<comment type="caution">
    <text evidence="2">The sequence shown here is derived from an EMBL/GenBank/DDBJ whole genome shotgun (WGS) entry which is preliminary data.</text>
</comment>
<dbReference type="Proteomes" id="UP001597168">
    <property type="component" value="Unassembled WGS sequence"/>
</dbReference>
<reference evidence="3" key="1">
    <citation type="journal article" date="2019" name="Int. J. Syst. Evol. Microbiol.">
        <title>The Global Catalogue of Microorganisms (GCM) 10K type strain sequencing project: providing services to taxonomists for standard genome sequencing and annotation.</title>
        <authorList>
            <consortium name="The Broad Institute Genomics Platform"/>
            <consortium name="The Broad Institute Genome Sequencing Center for Infectious Disease"/>
            <person name="Wu L."/>
            <person name="Ma J."/>
        </authorList>
    </citation>
    <scope>NUCLEOTIDE SEQUENCE [LARGE SCALE GENOMIC DNA]</scope>
    <source>
        <strain evidence="3">CCUG 60214</strain>
    </source>
</reference>
<sequence length="772" mass="84467">MSGSSDLPPPRKNPFSPMAVARITDFDADPDAVDVAITTDATRQALAHLTAYLDAPPARGGRDRSGTVVAVLGDYGTGKTHLAVRLVRHARQVLADPTHALYLDATAESFIELYRRFMQKLGREGVRAQVSEYYADIVADSLQSSGLTSDMLEWLGSRQLEPQEVVERLGLMESALLRKVQDTLREVTNNKDFGTALTLLLRPGFEHSVWSWLLGGTPDVVLVERGITTPIDTEVAALEAMGVFALLFGGRQRRFVLAVDELDKIFSADSRPQARTMAAFQTLLQVFAKAGACLVLCGLPDFKSVLPPAVRQRIPYTVVMSGLSQGEVREFVALAQEQVFGTRQLAPFTVNTTRYLRDIARGNARNVIRLCHRVFRMADDRSREPGGEFVVTEDMVRQAARDLFGSLSSDDVDGVVRRLLDANGLDYLHRHLLGVAEESLVDFWVTFPDRTGGCAVLLTRSLLDNADVGAVMRRISAVREADPDAEIVLLVNGVVADGVAIQLREPLGREPLVYVERTFADDFKALVGATSARLGGDGDPLTGLRLRMDQLARQQSSIYGFIEQLAEHMDGVRASSDRQLGAIQRQLGLLAGDARPDAGRRTGGAAAGGAAEQDRLPGEVERLFRDAVDALEDLTQLDAMFAEAFDHAPTATQEAVHRRLRTPEFTQAAAQAVVMQKAVRAFRAAVAEWYRSAGDDPDAEEQLEELCGIYDGIVEFLPLFLLDPLFTLAPWSGRAGGLVAEVNQGARRSRVHDALRNLSPRVRRAVVRSPHS</sequence>
<dbReference type="Gene3D" id="3.40.50.300">
    <property type="entry name" value="P-loop containing nucleotide triphosphate hydrolases"/>
    <property type="match status" value="1"/>
</dbReference>
<dbReference type="InterPro" id="IPR052026">
    <property type="entry name" value="ExeA_AAA_ATPase_DNA-bind"/>
</dbReference>
<gene>
    <name evidence="2" type="ORF">ACFQ3T_30010</name>
</gene>
<name>A0ABW3R2V0_9PSEU</name>